<feature type="domain" description="B12-binding" evidence="6">
    <location>
        <begin position="4"/>
        <end position="149"/>
    </location>
</feature>
<dbReference type="SFLD" id="SFLDS00029">
    <property type="entry name" value="Radical_SAM"/>
    <property type="match status" value="1"/>
</dbReference>
<comment type="cofactor">
    <cofactor evidence="1">
        <name>[4Fe-4S] cluster</name>
        <dbReference type="ChEBI" id="CHEBI:49883"/>
    </cofactor>
</comment>
<evidence type="ECO:0000256" key="1">
    <source>
        <dbReference type="ARBA" id="ARBA00001966"/>
    </source>
</evidence>
<dbReference type="EMBL" id="DF968533">
    <property type="protein sequence ID" value="GAP53289.1"/>
    <property type="molecule type" value="Genomic_DNA"/>
</dbReference>
<dbReference type="Gene3D" id="3.80.30.20">
    <property type="entry name" value="tm_1862 like domain"/>
    <property type="match status" value="1"/>
</dbReference>
<dbReference type="Pfam" id="PF02310">
    <property type="entry name" value="B12-binding"/>
    <property type="match status" value="1"/>
</dbReference>
<evidence type="ECO:0000259" key="6">
    <source>
        <dbReference type="PROSITE" id="PS51332"/>
    </source>
</evidence>
<dbReference type="SFLD" id="SFLDF00322">
    <property type="entry name" value="tryptophan_2-C-methyltransfera"/>
    <property type="match status" value="1"/>
</dbReference>
<dbReference type="SFLD" id="SFLDG01123">
    <property type="entry name" value="methyltransferase_(Class_B)"/>
    <property type="match status" value="1"/>
</dbReference>
<dbReference type="PROSITE" id="PS51918">
    <property type="entry name" value="RADICAL_SAM"/>
    <property type="match status" value="1"/>
</dbReference>
<sequence length="579" mass="64207">MEDRGVVTLVNPNQIYPPIAPYALDVLTTALEAAGFETHVLDLTFHLDDWKQVLREYFQARRPLLVGVTCRNTDTVYAFEQRPFIDGYKAVIDEIRRLTGAPVITGGVGFSTMPFALVDYFDVDFGVKGPGEKIICDLAEALSEGRPADGIPGLLINHGPGQVTRVPPPVLSGRTATTALPLPLGAPGHFESRTWQAETELSYARRSGVPYKVDNLRYYRAGGLGSILTKNGCVYRCTQCVEPDAKGTRFARRDLEAVVDEVESLTAQGVYDLHTTDSEFNLSIASSKNLLREIIRRRDSDVSSPLRHLRLWVYCQPAPFDAEFAELLAAAGCAGVNVGADHVRREMLDGWKVTGKGTRYYDFSDTERLTELCHRNGMLTMVEALFGMPGETLETMRDCVDRMMALDATVTGFSLGLRLFPYMDLAISLAEQCDGVRTVPGLQSHNASQPIVLKPLEKCSGPIEYERQFMFDSAGDFRLVCYFSPDLPEAPETVGSPNGIWRASVDFLWDYIPKSEHYRVMLPTISGSSENDNNYADNPFLTSLNRQGYTGAFWAHWRDREAILSGADLIGELAAEPVR</sequence>
<dbReference type="PATRIC" id="fig|146537.3.peg.8630"/>
<reference evidence="8" key="1">
    <citation type="journal article" date="2015" name="Genome Announc.">
        <title>Draft Genome Sequence of Thiostrepton-Producing Streptomyces azureus ATCC 14921.</title>
        <authorList>
            <person name="Sakihara K."/>
            <person name="Maeda J."/>
            <person name="Tashiro K."/>
            <person name="Fujino Y."/>
            <person name="Kuhara S."/>
            <person name="Ohshima T."/>
            <person name="Ogata S."/>
            <person name="Doi K."/>
        </authorList>
    </citation>
    <scope>NUCLEOTIDE SEQUENCE [LARGE SCALE GENOMIC DNA]</scope>
    <source>
        <strain evidence="8">ATCC14921</strain>
    </source>
</reference>
<gene>
    <name evidence="8" type="ORF">SAZU_8170</name>
</gene>
<keyword evidence="2" id="KW-0949">S-adenosyl-L-methionine</keyword>
<dbReference type="RefSeq" id="WP_059424824.1">
    <property type="nucleotide sequence ID" value="NZ_DF968533.1"/>
</dbReference>
<protein>
    <submittedName>
        <fullName evidence="8">Radical SAM domain-containing protein</fullName>
    </submittedName>
</protein>
<dbReference type="Pfam" id="PF04055">
    <property type="entry name" value="Radical_SAM"/>
    <property type="match status" value="1"/>
</dbReference>
<evidence type="ECO:0000313" key="9">
    <source>
        <dbReference type="Proteomes" id="UP000053859"/>
    </source>
</evidence>
<dbReference type="AlphaFoldDB" id="A0A0K8Q0L4"/>
<keyword evidence="3" id="KW-0479">Metal-binding</keyword>
<dbReference type="InterPro" id="IPR007197">
    <property type="entry name" value="rSAM"/>
</dbReference>
<proteinExistence type="predicted"/>
<feature type="domain" description="Radical SAM core" evidence="7">
    <location>
        <begin position="219"/>
        <end position="472"/>
    </location>
</feature>
<dbReference type="NCBIfam" id="TIGR04428">
    <property type="entry name" value="B12_rSAM_trp_MT"/>
    <property type="match status" value="1"/>
</dbReference>
<dbReference type="InterPro" id="IPR023404">
    <property type="entry name" value="rSAM_horseshoe"/>
</dbReference>
<evidence type="ECO:0000256" key="2">
    <source>
        <dbReference type="ARBA" id="ARBA00022691"/>
    </source>
</evidence>
<dbReference type="InterPro" id="IPR006158">
    <property type="entry name" value="Cobalamin-bd"/>
</dbReference>
<dbReference type="SMART" id="SM00729">
    <property type="entry name" value="Elp3"/>
    <property type="match status" value="1"/>
</dbReference>
<dbReference type="SFLD" id="SFLDG01082">
    <property type="entry name" value="B12-binding_domain_containing"/>
    <property type="match status" value="1"/>
</dbReference>
<dbReference type="InterPro" id="IPR030969">
    <property type="entry name" value="B12_rSAM_trp_MT"/>
</dbReference>
<evidence type="ECO:0000313" key="8">
    <source>
        <dbReference type="EMBL" id="GAP53289.1"/>
    </source>
</evidence>
<name>A0A0K8Q0L4_STRAJ</name>
<dbReference type="GO" id="GO:0003824">
    <property type="term" value="F:catalytic activity"/>
    <property type="evidence" value="ECO:0007669"/>
    <property type="project" value="InterPro"/>
</dbReference>
<evidence type="ECO:0000259" key="7">
    <source>
        <dbReference type="PROSITE" id="PS51918"/>
    </source>
</evidence>
<dbReference type="InterPro" id="IPR034466">
    <property type="entry name" value="Methyltransferase_Class_B"/>
</dbReference>
<dbReference type="PANTHER" id="PTHR43409:SF16">
    <property type="entry name" value="SLR0320 PROTEIN"/>
    <property type="match status" value="1"/>
</dbReference>
<dbReference type="PROSITE" id="PS51332">
    <property type="entry name" value="B12_BINDING"/>
    <property type="match status" value="1"/>
</dbReference>
<dbReference type="GO" id="GO:0051536">
    <property type="term" value="F:iron-sulfur cluster binding"/>
    <property type="evidence" value="ECO:0007669"/>
    <property type="project" value="UniProtKB-KW"/>
</dbReference>
<dbReference type="GO" id="GO:0005829">
    <property type="term" value="C:cytosol"/>
    <property type="evidence" value="ECO:0007669"/>
    <property type="project" value="TreeGrafter"/>
</dbReference>
<organism evidence="8 9">
    <name type="scientific">Streptomyces azureus</name>
    <dbReference type="NCBI Taxonomy" id="146537"/>
    <lineage>
        <taxon>Bacteria</taxon>
        <taxon>Bacillati</taxon>
        <taxon>Actinomycetota</taxon>
        <taxon>Actinomycetes</taxon>
        <taxon>Kitasatosporales</taxon>
        <taxon>Streptomycetaceae</taxon>
        <taxon>Streptomyces</taxon>
    </lineage>
</organism>
<dbReference type="GO" id="GO:0031419">
    <property type="term" value="F:cobalamin binding"/>
    <property type="evidence" value="ECO:0007669"/>
    <property type="project" value="InterPro"/>
</dbReference>
<dbReference type="GO" id="GO:0046872">
    <property type="term" value="F:metal ion binding"/>
    <property type="evidence" value="ECO:0007669"/>
    <property type="project" value="UniProtKB-KW"/>
</dbReference>
<keyword evidence="9" id="KW-1185">Reference proteome</keyword>
<dbReference type="OrthoDB" id="5298546at2"/>
<keyword evidence="4" id="KW-0408">Iron</keyword>
<accession>A0A0K8Q0L4</accession>
<evidence type="ECO:0000256" key="3">
    <source>
        <dbReference type="ARBA" id="ARBA00022723"/>
    </source>
</evidence>
<dbReference type="SUPFAM" id="SSF102114">
    <property type="entry name" value="Radical SAM enzymes"/>
    <property type="match status" value="1"/>
</dbReference>
<keyword evidence="5" id="KW-0411">Iron-sulfur</keyword>
<evidence type="ECO:0000256" key="5">
    <source>
        <dbReference type="ARBA" id="ARBA00023014"/>
    </source>
</evidence>
<evidence type="ECO:0000256" key="4">
    <source>
        <dbReference type="ARBA" id="ARBA00023004"/>
    </source>
</evidence>
<dbReference type="InterPro" id="IPR006638">
    <property type="entry name" value="Elp3/MiaA/NifB-like_rSAM"/>
</dbReference>
<dbReference type="PANTHER" id="PTHR43409">
    <property type="entry name" value="ANAEROBIC MAGNESIUM-PROTOPORPHYRIN IX MONOMETHYL ESTER CYCLASE-RELATED"/>
    <property type="match status" value="1"/>
</dbReference>
<dbReference type="InterPro" id="IPR051198">
    <property type="entry name" value="BchE-like"/>
</dbReference>
<dbReference type="Gene3D" id="3.40.50.280">
    <property type="entry name" value="Cobalamin-binding domain"/>
    <property type="match status" value="1"/>
</dbReference>
<dbReference type="InterPro" id="IPR058240">
    <property type="entry name" value="rSAM_sf"/>
</dbReference>
<dbReference type="Proteomes" id="UP000053859">
    <property type="component" value="Unassembled WGS sequence"/>
</dbReference>